<proteinExistence type="predicted"/>
<gene>
    <name evidence="2" type="ORF">PA3_21200</name>
</gene>
<accession>A0A4Y3J9F3</accession>
<evidence type="ECO:0000313" key="2">
    <source>
        <dbReference type="EMBL" id="GEA67962.1"/>
    </source>
</evidence>
<name>A0A4Y3J9F3_ACIPI</name>
<feature type="transmembrane region" description="Helical" evidence="1">
    <location>
        <begin position="118"/>
        <end position="136"/>
    </location>
</feature>
<dbReference type="EMBL" id="BJLJ01000008">
    <property type="protein sequence ID" value="GEA67962.1"/>
    <property type="molecule type" value="Genomic_DNA"/>
</dbReference>
<keyword evidence="1" id="KW-0812">Transmembrane</keyword>
<evidence type="ECO:0000313" key="3">
    <source>
        <dbReference type="Proteomes" id="UP000317717"/>
    </source>
</evidence>
<dbReference type="Proteomes" id="UP000317717">
    <property type="component" value="Unassembled WGS sequence"/>
</dbReference>
<keyword evidence="1" id="KW-0472">Membrane</keyword>
<organism evidence="2 3">
    <name type="scientific">Acinetobacter pittii</name>
    <name type="common">Acinetobacter genomosp. 3</name>
    <dbReference type="NCBI Taxonomy" id="48296"/>
    <lineage>
        <taxon>Bacteria</taxon>
        <taxon>Pseudomonadati</taxon>
        <taxon>Pseudomonadota</taxon>
        <taxon>Gammaproteobacteria</taxon>
        <taxon>Moraxellales</taxon>
        <taxon>Moraxellaceae</taxon>
        <taxon>Acinetobacter</taxon>
        <taxon>Acinetobacter calcoaceticus/baumannii complex</taxon>
    </lineage>
</organism>
<reference evidence="2 3" key="1">
    <citation type="submission" date="2019-06" db="EMBL/GenBank/DDBJ databases">
        <title>Whole genome shotgun sequence of Acinetobacter pittii NBRC 110514.</title>
        <authorList>
            <person name="Hosoyama A."/>
            <person name="Uohara A."/>
            <person name="Ohji S."/>
            <person name="Ichikawa N."/>
        </authorList>
    </citation>
    <scope>NUCLEOTIDE SEQUENCE [LARGE SCALE GENOMIC DNA]</scope>
    <source>
        <strain evidence="2 3">NBRC 110514</strain>
    </source>
</reference>
<protein>
    <recommendedName>
        <fullName evidence="4">PEGA domain-containing protein</fullName>
    </recommendedName>
</protein>
<keyword evidence="1" id="KW-1133">Transmembrane helix</keyword>
<sequence length="190" mass="20504">MLFFVSFIIVRISINIDNSFGLMMKKLLLTSFIALTLGINGCATIVSGSSQTLTFTSVPESATIEIKNRKGIKIHTGQTPATVSLKKGAGYFKPESYQVTFSKAGYQSKTIEVTGTLSGWYFGNILFGGLIGILIVDPATGAMFKLAPKDVNAVLESQNLSTKSQKEPTLTVMLAEEVPTQIMARAIQIK</sequence>
<comment type="caution">
    <text evidence="2">The sequence shown here is derived from an EMBL/GenBank/DDBJ whole genome shotgun (WGS) entry which is preliminary data.</text>
</comment>
<evidence type="ECO:0008006" key="4">
    <source>
        <dbReference type="Google" id="ProtNLM"/>
    </source>
</evidence>
<evidence type="ECO:0000256" key="1">
    <source>
        <dbReference type="SAM" id="Phobius"/>
    </source>
</evidence>
<dbReference type="AlphaFoldDB" id="A0A4Y3J9F3"/>